<dbReference type="PANTHER" id="PTHR42815">
    <property type="entry name" value="FAD-BINDING, PUTATIVE (AFU_ORTHOLOGUE AFUA_6G07600)-RELATED"/>
    <property type="match status" value="1"/>
</dbReference>
<dbReference type="PANTHER" id="PTHR42815:SF2">
    <property type="entry name" value="FAD-BINDING, PUTATIVE (AFU_ORTHOLOGUE AFUA_6G07600)-RELATED"/>
    <property type="match status" value="1"/>
</dbReference>
<protein>
    <submittedName>
        <fullName evidence="3">Pyridoxamine 5'-phosphate oxidase family protein</fullName>
    </submittedName>
</protein>
<proteinExistence type="predicted"/>
<dbReference type="RefSeq" id="WP_348262104.1">
    <property type="nucleotide sequence ID" value="NZ_CP121196.1"/>
</dbReference>
<feature type="domain" description="Pyridoxamine 5'-phosphate oxidase N-terminal" evidence="2">
    <location>
        <begin position="45"/>
        <end position="157"/>
    </location>
</feature>
<dbReference type="InterPro" id="IPR012349">
    <property type="entry name" value="Split_barrel_FMN-bd"/>
</dbReference>
<dbReference type="Gene3D" id="2.30.110.10">
    <property type="entry name" value="Electron Transport, Fmn-binding Protein, Chain A"/>
    <property type="match status" value="1"/>
</dbReference>
<gene>
    <name evidence="3" type="ORF">P8935_20150</name>
</gene>
<reference evidence="3" key="1">
    <citation type="submission" date="2023-03" db="EMBL/GenBank/DDBJ databases">
        <title>Edaphobacter sp.</title>
        <authorList>
            <person name="Huber K.J."/>
            <person name="Papendorf J."/>
            <person name="Pilke C."/>
            <person name="Bunk B."/>
            <person name="Sproeer C."/>
            <person name="Pester M."/>
        </authorList>
    </citation>
    <scope>NUCLEOTIDE SEQUENCE</scope>
    <source>
        <strain evidence="3">DSM 110680</strain>
    </source>
</reference>
<organism evidence="3">
    <name type="scientific">Telmatobacter sp. DSM 110680</name>
    <dbReference type="NCBI Taxonomy" id="3036704"/>
    <lineage>
        <taxon>Bacteria</taxon>
        <taxon>Pseudomonadati</taxon>
        <taxon>Acidobacteriota</taxon>
        <taxon>Terriglobia</taxon>
        <taxon>Terriglobales</taxon>
        <taxon>Acidobacteriaceae</taxon>
        <taxon>Telmatobacter</taxon>
    </lineage>
</organism>
<keyword evidence="1" id="KW-0175">Coiled coil</keyword>
<feature type="coiled-coil region" evidence="1">
    <location>
        <begin position="177"/>
        <end position="204"/>
    </location>
</feature>
<dbReference type="InterPro" id="IPR011576">
    <property type="entry name" value="Pyridox_Oxase_N"/>
</dbReference>
<dbReference type="Pfam" id="PF01243">
    <property type="entry name" value="PNPOx_N"/>
    <property type="match status" value="1"/>
</dbReference>
<dbReference type="AlphaFoldDB" id="A0AAU7DGS1"/>
<name>A0AAU7DGS1_9BACT</name>
<sequence length="205" mass="23720">MGRRFAELAFTPLVKEQQRLHGSRHLYERVENSNDFGDRLGPDEEEFIRERDGFYMASVTETGWPYIQYRGGQAGFIHVIDERTLGFADLRGNRQYITTANLKYDGRVALFFMDYPTQSRLKVLGRATSHEGDAKAETLIASLRVPDEKTPPERAVLIQVEAFDWNCQQHITPRYSQAELARILDPMRRRLEALEEENALLKAKK</sequence>
<accession>A0AAU7DGS1</accession>
<evidence type="ECO:0000259" key="2">
    <source>
        <dbReference type="Pfam" id="PF01243"/>
    </source>
</evidence>
<evidence type="ECO:0000313" key="3">
    <source>
        <dbReference type="EMBL" id="XBH16874.1"/>
    </source>
</evidence>
<dbReference type="EMBL" id="CP121196">
    <property type="protein sequence ID" value="XBH16874.1"/>
    <property type="molecule type" value="Genomic_DNA"/>
</dbReference>
<evidence type="ECO:0000256" key="1">
    <source>
        <dbReference type="SAM" id="Coils"/>
    </source>
</evidence>
<dbReference type="SUPFAM" id="SSF50475">
    <property type="entry name" value="FMN-binding split barrel"/>
    <property type="match status" value="1"/>
</dbReference>